<organism evidence="1 2">
    <name type="scientific">Brachionus plicatilis</name>
    <name type="common">Marine rotifer</name>
    <name type="synonym">Brachionus muelleri</name>
    <dbReference type="NCBI Taxonomy" id="10195"/>
    <lineage>
        <taxon>Eukaryota</taxon>
        <taxon>Metazoa</taxon>
        <taxon>Spiralia</taxon>
        <taxon>Gnathifera</taxon>
        <taxon>Rotifera</taxon>
        <taxon>Eurotatoria</taxon>
        <taxon>Monogononta</taxon>
        <taxon>Pseudotrocha</taxon>
        <taxon>Ploima</taxon>
        <taxon>Brachionidae</taxon>
        <taxon>Brachionus</taxon>
    </lineage>
</organism>
<dbReference type="EMBL" id="REGN01001038">
    <property type="protein sequence ID" value="RNA37497.1"/>
    <property type="molecule type" value="Genomic_DNA"/>
</dbReference>
<reference evidence="1 2" key="1">
    <citation type="journal article" date="2018" name="Sci. Rep.">
        <title>Genomic signatures of local adaptation to the degree of environmental predictability in rotifers.</title>
        <authorList>
            <person name="Franch-Gras L."/>
            <person name="Hahn C."/>
            <person name="Garcia-Roger E.M."/>
            <person name="Carmona M.J."/>
            <person name="Serra M."/>
            <person name="Gomez A."/>
        </authorList>
    </citation>
    <scope>NUCLEOTIDE SEQUENCE [LARGE SCALE GENOMIC DNA]</scope>
    <source>
        <strain evidence="1">HYR1</strain>
    </source>
</reference>
<evidence type="ECO:0000313" key="1">
    <source>
        <dbReference type="EMBL" id="RNA37497.1"/>
    </source>
</evidence>
<evidence type="ECO:0000313" key="2">
    <source>
        <dbReference type="Proteomes" id="UP000276133"/>
    </source>
</evidence>
<name>A0A3M7SPG5_BRAPC</name>
<dbReference type="AlphaFoldDB" id="A0A3M7SPG5"/>
<dbReference type="Proteomes" id="UP000276133">
    <property type="component" value="Unassembled WGS sequence"/>
</dbReference>
<gene>
    <name evidence="1" type="ORF">BpHYR1_005133</name>
</gene>
<accession>A0A3M7SPG5</accession>
<protein>
    <submittedName>
        <fullName evidence="1">Uncharacterized protein</fullName>
    </submittedName>
</protein>
<comment type="caution">
    <text evidence="1">The sequence shown here is derived from an EMBL/GenBank/DDBJ whole genome shotgun (WGS) entry which is preliminary data.</text>
</comment>
<proteinExistence type="predicted"/>
<sequence>MAAFSPNEMFICSSSSSCCCSTREAASSDFFSAIPASRALHLNSIWSSLNANFSKEEEEEWLVGGETCAVQFAQFFAHVNCLEERVRHCVGDQVTLLHALVNPLCLLVQVEHQLVHSVLGLEAFLFLLNQRTEQIVRGYVGVESVFELWWRTQLIFIDFVNQTFFVHVVQHSKCFLRACLEDLRSVWT</sequence>
<keyword evidence="2" id="KW-1185">Reference proteome</keyword>